<dbReference type="InterPro" id="IPR002477">
    <property type="entry name" value="Peptidoglycan-bd-like"/>
</dbReference>
<dbReference type="Gene3D" id="1.10.101.10">
    <property type="entry name" value="PGBD-like superfamily/PGBD"/>
    <property type="match status" value="1"/>
</dbReference>
<sequence length="167" mass="18368">MELNLTGAPVRDIQHMLNVISATHPALPRLVEDGVFGERTLEGVMIFQRDFGLPVTGVVDYDTWLALRVQSELIQKRDGIPPSLQIISPQFEPSSSGTPEWAFVDTVVTALSPILTNFPSTSTPTDHIRHLQGLGQLPVTGILDRPTWSLLVRLYHALVVRNALAAL</sequence>
<proteinExistence type="predicted"/>
<feature type="domain" description="Peptidoglycan binding-like" evidence="1">
    <location>
        <begin position="6"/>
        <end position="67"/>
    </location>
</feature>
<accession>A0A9D0YRZ3</accession>
<dbReference type="Pfam" id="PF01471">
    <property type="entry name" value="PG_binding_1"/>
    <property type="match status" value="1"/>
</dbReference>
<dbReference type="AlphaFoldDB" id="A0A9D0YRZ3"/>
<organism evidence="2 3">
    <name type="scientific">Candidatus Enterenecus faecium</name>
    <dbReference type="NCBI Taxonomy" id="2840780"/>
    <lineage>
        <taxon>Bacteria</taxon>
        <taxon>Bacillati</taxon>
        <taxon>Bacillota</taxon>
        <taxon>Clostridia</taxon>
        <taxon>Eubacteriales</taxon>
        <taxon>Candidatus Enterenecus</taxon>
    </lineage>
</organism>
<protein>
    <submittedName>
        <fullName evidence="2">Peptidoglycan-binding protein</fullName>
    </submittedName>
</protein>
<gene>
    <name evidence="2" type="ORF">IAD31_04695</name>
</gene>
<dbReference type="InterPro" id="IPR036365">
    <property type="entry name" value="PGBD-like_sf"/>
</dbReference>
<comment type="caution">
    <text evidence="2">The sequence shown here is derived from an EMBL/GenBank/DDBJ whole genome shotgun (WGS) entry which is preliminary data.</text>
</comment>
<dbReference type="Proteomes" id="UP000886879">
    <property type="component" value="Unassembled WGS sequence"/>
</dbReference>
<evidence type="ECO:0000313" key="2">
    <source>
        <dbReference type="EMBL" id="HIQ60878.1"/>
    </source>
</evidence>
<dbReference type="InterPro" id="IPR036366">
    <property type="entry name" value="PGBDSf"/>
</dbReference>
<reference evidence="2" key="2">
    <citation type="journal article" date="2021" name="PeerJ">
        <title>Extensive microbial diversity within the chicken gut microbiome revealed by metagenomics and culture.</title>
        <authorList>
            <person name="Gilroy R."/>
            <person name="Ravi A."/>
            <person name="Getino M."/>
            <person name="Pursley I."/>
            <person name="Horton D.L."/>
            <person name="Alikhan N.F."/>
            <person name="Baker D."/>
            <person name="Gharbi K."/>
            <person name="Hall N."/>
            <person name="Watson M."/>
            <person name="Adriaenssens E.M."/>
            <person name="Foster-Nyarko E."/>
            <person name="Jarju S."/>
            <person name="Secka A."/>
            <person name="Antonio M."/>
            <person name="Oren A."/>
            <person name="Chaudhuri R.R."/>
            <person name="La Ragione R."/>
            <person name="Hildebrand F."/>
            <person name="Pallen M.J."/>
        </authorList>
    </citation>
    <scope>NUCLEOTIDE SEQUENCE</scope>
    <source>
        <strain evidence="2">ChiGjej2B2-12916</strain>
    </source>
</reference>
<dbReference type="SUPFAM" id="SSF47090">
    <property type="entry name" value="PGBD-like"/>
    <property type="match status" value="1"/>
</dbReference>
<dbReference type="EMBL" id="DVFO01000046">
    <property type="protein sequence ID" value="HIQ60878.1"/>
    <property type="molecule type" value="Genomic_DNA"/>
</dbReference>
<name>A0A9D0YRZ3_9FIRM</name>
<evidence type="ECO:0000259" key="1">
    <source>
        <dbReference type="Pfam" id="PF01471"/>
    </source>
</evidence>
<evidence type="ECO:0000313" key="3">
    <source>
        <dbReference type="Proteomes" id="UP000886879"/>
    </source>
</evidence>
<reference evidence="2" key="1">
    <citation type="submission" date="2020-10" db="EMBL/GenBank/DDBJ databases">
        <authorList>
            <person name="Gilroy R."/>
        </authorList>
    </citation>
    <scope>NUCLEOTIDE SEQUENCE</scope>
    <source>
        <strain evidence="2">ChiGjej2B2-12916</strain>
    </source>
</reference>